<comment type="similarity">
    <text evidence="1">Belongs to the eukaryotic ATPase epsilon family.</text>
</comment>
<dbReference type="PANTHER" id="PTHR12448">
    <property type="entry name" value="ATP SYNTHASE EPSILON CHAIN, MITOCHONDRIAL"/>
    <property type="match status" value="1"/>
</dbReference>
<dbReference type="InterPro" id="IPR036742">
    <property type="entry name" value="ATP_synth_F1_esu_sf_mt"/>
</dbReference>
<evidence type="ECO:0000313" key="3">
    <source>
        <dbReference type="Proteomes" id="UP000256970"/>
    </source>
</evidence>
<reference evidence="2 3" key="1">
    <citation type="submission" date="2016-10" db="EMBL/GenBank/DDBJ databases">
        <authorList>
            <person name="Cai Z."/>
        </authorList>
    </citation>
    <scope>NUCLEOTIDE SEQUENCE [LARGE SCALE GENOMIC DNA]</scope>
</reference>
<evidence type="ECO:0000313" key="2">
    <source>
        <dbReference type="EMBL" id="SZX59789.1"/>
    </source>
</evidence>
<dbReference type="Proteomes" id="UP000256970">
    <property type="component" value="Unassembled WGS sequence"/>
</dbReference>
<name>A0A383V4Z0_TETOB</name>
<dbReference type="EMBL" id="FNXT01000026">
    <property type="protein sequence ID" value="SZX59789.1"/>
    <property type="molecule type" value="Genomic_DNA"/>
</dbReference>
<protein>
    <recommendedName>
        <fullName evidence="4">ATP synthase subunit epsilon, mitochondrial</fullName>
    </recommendedName>
</protein>
<dbReference type="PANTHER" id="PTHR12448:SF0">
    <property type="entry name" value="ATP SYNTHASE SUBUNIT EPSILON, MITOCHONDRIAL"/>
    <property type="match status" value="1"/>
</dbReference>
<dbReference type="SUPFAM" id="SSF48690">
    <property type="entry name" value="Epsilon subunit of mitochondrial F1F0-ATP synthase"/>
    <property type="match status" value="1"/>
</dbReference>
<evidence type="ECO:0008006" key="4">
    <source>
        <dbReference type="Google" id="ProtNLM"/>
    </source>
</evidence>
<dbReference type="Pfam" id="PF04627">
    <property type="entry name" value="ATP-synt_Eps"/>
    <property type="match status" value="1"/>
</dbReference>
<dbReference type="STRING" id="3088.A0A383V4Z0"/>
<dbReference type="GO" id="GO:0046933">
    <property type="term" value="F:proton-transporting ATP synthase activity, rotational mechanism"/>
    <property type="evidence" value="ECO:0007669"/>
    <property type="project" value="InterPro"/>
</dbReference>
<organism evidence="2 3">
    <name type="scientific">Tetradesmus obliquus</name>
    <name type="common">Green alga</name>
    <name type="synonym">Acutodesmus obliquus</name>
    <dbReference type="NCBI Taxonomy" id="3088"/>
    <lineage>
        <taxon>Eukaryota</taxon>
        <taxon>Viridiplantae</taxon>
        <taxon>Chlorophyta</taxon>
        <taxon>core chlorophytes</taxon>
        <taxon>Chlorophyceae</taxon>
        <taxon>CS clade</taxon>
        <taxon>Sphaeropleales</taxon>
        <taxon>Scenedesmaceae</taxon>
        <taxon>Tetradesmus</taxon>
    </lineage>
</organism>
<dbReference type="CDD" id="cd12153">
    <property type="entry name" value="F1-ATPase_epsilon"/>
    <property type="match status" value="1"/>
</dbReference>
<keyword evidence="3" id="KW-1185">Reference proteome</keyword>
<accession>A0A383V4Z0</accession>
<dbReference type="GO" id="GO:0045259">
    <property type="term" value="C:proton-transporting ATP synthase complex"/>
    <property type="evidence" value="ECO:0007669"/>
    <property type="project" value="InterPro"/>
</dbReference>
<dbReference type="GO" id="GO:0042776">
    <property type="term" value="P:proton motive force-driven mitochondrial ATP synthesis"/>
    <property type="evidence" value="ECO:0007669"/>
    <property type="project" value="TreeGrafter"/>
</dbReference>
<proteinExistence type="inferred from homology"/>
<dbReference type="GO" id="GO:0005743">
    <property type="term" value="C:mitochondrial inner membrane"/>
    <property type="evidence" value="ECO:0007669"/>
    <property type="project" value="InterPro"/>
</dbReference>
<gene>
    <name evidence="2" type="ORF">BQ4739_LOCUS397</name>
</gene>
<dbReference type="AlphaFoldDB" id="A0A383V4Z0"/>
<dbReference type="Gene3D" id="1.10.1620.20">
    <property type="entry name" value="ATP synthase, F1 complex, epsilon subunit superfamily, mitochondrial"/>
    <property type="match status" value="1"/>
</dbReference>
<evidence type="ECO:0000256" key="1">
    <source>
        <dbReference type="ARBA" id="ARBA00009502"/>
    </source>
</evidence>
<dbReference type="InterPro" id="IPR006721">
    <property type="entry name" value="ATP_synth_F1_esu_mt"/>
</dbReference>
<sequence>MCQPAAGPFYRAAGMTYLRYANICADLMRGVLKEPFKTKAMQRQAIYFRSATWADGKQGTSVITELKEVPTVKP</sequence>